<keyword evidence="4 15" id="KW-0813">Transport</keyword>
<keyword evidence="9" id="KW-0862">Zinc</keyword>
<dbReference type="NCBIfam" id="TIGR00963">
    <property type="entry name" value="secA"/>
    <property type="match status" value="1"/>
</dbReference>
<evidence type="ECO:0000256" key="13">
    <source>
        <dbReference type="ARBA" id="ARBA00023010"/>
    </source>
</evidence>
<dbReference type="Gene3D" id="3.40.50.300">
    <property type="entry name" value="P-loop containing nucleotide triphosphate hydrolases"/>
    <property type="match status" value="2"/>
</dbReference>
<keyword evidence="14 15" id="KW-0472">Membrane</keyword>
<dbReference type="PROSITE" id="PS51194">
    <property type="entry name" value="HELICASE_CTER"/>
    <property type="match status" value="1"/>
</dbReference>
<dbReference type="CDD" id="cd17928">
    <property type="entry name" value="DEXDc_SecA"/>
    <property type="match status" value="1"/>
</dbReference>
<feature type="domain" description="Helicase ATP-binding" evidence="18">
    <location>
        <begin position="188"/>
        <end position="345"/>
    </location>
</feature>
<dbReference type="FunFam" id="3.90.1440.10:FF:000003">
    <property type="entry name" value="Preprotein translocase SecA subunit"/>
    <property type="match status" value="1"/>
</dbReference>
<dbReference type="PROSITE" id="PS01312">
    <property type="entry name" value="SECA"/>
    <property type="match status" value="1"/>
</dbReference>
<dbReference type="PRINTS" id="PR00906">
    <property type="entry name" value="SECA"/>
</dbReference>
<dbReference type="Pfam" id="PF21090">
    <property type="entry name" value="P-loop_SecA"/>
    <property type="match status" value="1"/>
</dbReference>
<evidence type="ECO:0000256" key="14">
    <source>
        <dbReference type="ARBA" id="ARBA00023136"/>
    </source>
</evidence>
<dbReference type="InterPro" id="IPR014001">
    <property type="entry name" value="Helicase_ATP-bd"/>
</dbReference>
<dbReference type="SMART" id="SM00958">
    <property type="entry name" value="SecA_PP_bind"/>
    <property type="match status" value="1"/>
</dbReference>
<evidence type="ECO:0000256" key="3">
    <source>
        <dbReference type="ARBA" id="ARBA00007650"/>
    </source>
</evidence>
<dbReference type="GO" id="GO:0017038">
    <property type="term" value="P:protein import"/>
    <property type="evidence" value="ECO:0007669"/>
    <property type="project" value="InterPro"/>
</dbReference>
<dbReference type="GO" id="GO:0031522">
    <property type="term" value="C:cell envelope Sec protein transport complex"/>
    <property type="evidence" value="ECO:0007669"/>
    <property type="project" value="TreeGrafter"/>
</dbReference>
<feature type="domain" description="Helicase C-terminal" evidence="19">
    <location>
        <begin position="502"/>
        <end position="729"/>
    </location>
</feature>
<comment type="similarity">
    <text evidence="3 15 16">Belongs to the SecA family.</text>
</comment>
<dbReference type="GO" id="GO:0065002">
    <property type="term" value="P:intracellular protein transmembrane transport"/>
    <property type="evidence" value="ECO:0007669"/>
    <property type="project" value="UniProtKB-UniRule"/>
</dbReference>
<dbReference type="Pfam" id="PF07517">
    <property type="entry name" value="SecA_DEAD"/>
    <property type="match status" value="1"/>
</dbReference>
<dbReference type="EMBL" id="CP037421">
    <property type="protein sequence ID" value="QDT27497.1"/>
    <property type="molecule type" value="Genomic_DNA"/>
</dbReference>
<dbReference type="InterPro" id="IPR044722">
    <property type="entry name" value="SecA_SF2_C"/>
</dbReference>
<dbReference type="InterPro" id="IPR011116">
    <property type="entry name" value="SecA_Wing/Scaffold"/>
</dbReference>
<dbReference type="Gene3D" id="3.10.450.50">
    <property type="match status" value="1"/>
</dbReference>
<feature type="binding site" evidence="15">
    <location>
        <position position="592"/>
    </location>
    <ligand>
        <name>ATP</name>
        <dbReference type="ChEBI" id="CHEBI:30616"/>
    </ligand>
</feature>
<dbReference type="SMART" id="SM00957">
    <property type="entry name" value="SecA_DEAD"/>
    <property type="match status" value="1"/>
</dbReference>
<dbReference type="Proteomes" id="UP000315647">
    <property type="component" value="Chromosome"/>
</dbReference>
<gene>
    <name evidence="15" type="primary">secA</name>
    <name evidence="21" type="ORF">Enr10x_28140</name>
</gene>
<sequence length="1248" mass="142006">MTIFFKINKLREEKNLQKLNIFWTVKGRRPHSIYVVRGAKGLPASMTVSSDCPEAVIDYILENSSSGYIMEFLDKLGEWLTTVTAWLERFLTGLFGSSNERQIRKLGFVRDKEGRDEILPGSMLAEIDSFEPELMKLTDEELKQTADKLRARLAAGETLDDLLTYAFAAVRESARRNLNMRHYPVQMIGGYFLHNGTIAEMVTGEGKTLVSSLPAFLNALAGKVHIVTVNDYLALRDMEWMGPIHIALGLTVGAIQSRMGPEERQKHYACDITYGTNNEFGFDYLRDNMKPVKELQVQGPLNFAIVDEIDNILIDEARTPLIISGPAQDDVSKYSRANSVALKLKVGEDFEVKEKEHTCHLTDAGVKHAEELAGVESFYTAGNMEWPHLIDNSLKAHHLYKRDVNYVVQQGEVIIVDDHTGRLMPGRQWGDGLHQAVEAKEGVKIKEESQTLATITLQNFFKLYDKLAGMTGTAMTEAEEFWKIYQLDVVTIPTNRPMKRINFPDVIYQTEKEKWNAIADEVREVHKTGRPILVGTVSIEQSEIVSHRLSKYGIPHDVLNAKHHEREAEIIAQAGRKGAVTIATNMAGRGTDIILGGSAEHLAWEELSQKYESRIEVPKAEWDAKVKEIEKREGMDVEGEEVMELGGLHVIGSERHDSRRIDLQLRGRSGRQGDPGSSRFFLSLEDKLMRVFAGEWVKNILARLGMEEGEAIESGMVSKRIEGAQKKVEERHFEQRKHLLEYDEVMDEQRKAVYGYRQQILDGCNCRELIIDMIQRQVDEETDRLLDSSYRWDTIAAWSTQEAHIEVEASSVRDMTYEQLVSYLKDEASVQADDLIAEQISENLPEEYEDDWNWQALAKWANAHYGLNLNDRELRKIGRDGLHQFLYDHALKSIERIDFSPLETFLDAEWGIRSLSGYLNYQFGLEVDPEEFKDLSIPEAKNKVLEKVKELYREKEVSFPVTVGMYNFLGNQQQGNEANSRVGLVKWANSRFHSNLDLEALKGKQISEIQKILSAESEKVFVNGEASTRIEKYLSEAYSEDLAVMGTPAEDKEATLQELATWAQQELELDVTTEELEPLSTDEVRTRLYQAYNKRYRPELSQAERSLILEVLDTSWKDHLYYMDHLRSGIGLVGYAQKDPKVEYRREGMKAFDAMWGRIGQQVTAAIFRLEKQSPDFVGSLWQVTSTVHEEITDDYVSDEPTGEHESAPEPAQRSIEPIVNQQPKVGRNDPCPCGSGKKYKKCCGQNA</sequence>
<dbReference type="SUPFAM" id="SSF52540">
    <property type="entry name" value="P-loop containing nucleoside triphosphate hydrolases"/>
    <property type="match status" value="2"/>
</dbReference>
<feature type="domain" description="SecA family profile" evidence="20">
    <location>
        <begin position="102"/>
        <end position="713"/>
    </location>
</feature>
<proteinExistence type="inferred from homology"/>
<accession>A0A517Q791</accession>
<dbReference type="HAMAP" id="MF_01382">
    <property type="entry name" value="SecA"/>
    <property type="match status" value="1"/>
</dbReference>
<evidence type="ECO:0000259" key="20">
    <source>
        <dbReference type="PROSITE" id="PS51196"/>
    </source>
</evidence>
<dbReference type="GO" id="GO:0006605">
    <property type="term" value="P:protein targeting"/>
    <property type="evidence" value="ECO:0007669"/>
    <property type="project" value="UniProtKB-UniRule"/>
</dbReference>
<evidence type="ECO:0000256" key="8">
    <source>
        <dbReference type="ARBA" id="ARBA00022741"/>
    </source>
</evidence>
<keyword evidence="7" id="KW-0479">Metal-binding</keyword>
<dbReference type="InterPro" id="IPR001650">
    <property type="entry name" value="Helicase_C-like"/>
</dbReference>
<dbReference type="Pfam" id="PF07516">
    <property type="entry name" value="SecA_SW"/>
    <property type="match status" value="2"/>
</dbReference>
<feature type="binding site" evidence="15">
    <location>
        <begin position="204"/>
        <end position="208"/>
    </location>
    <ligand>
        <name>ATP</name>
        <dbReference type="ChEBI" id="CHEBI:30616"/>
    </ligand>
</feature>
<dbReference type="GO" id="GO:0043952">
    <property type="term" value="P:protein transport by the Sec complex"/>
    <property type="evidence" value="ECO:0007669"/>
    <property type="project" value="UniProtKB-ARBA"/>
</dbReference>
<dbReference type="AlphaFoldDB" id="A0A517Q791"/>
<keyword evidence="8 15" id="KW-0547">Nucleotide-binding</keyword>
<dbReference type="EC" id="7.4.2.8" evidence="15"/>
<evidence type="ECO:0000256" key="17">
    <source>
        <dbReference type="SAM" id="MobiDB-lite"/>
    </source>
</evidence>
<comment type="subcellular location">
    <subcellularLocation>
        <location evidence="15">Cell membrane</location>
        <topology evidence="15">Peripheral membrane protein</topology>
        <orientation evidence="15">Cytoplasmic side</orientation>
    </subcellularLocation>
    <subcellularLocation>
        <location evidence="15">Cytoplasm</location>
    </subcellularLocation>
    <subcellularLocation>
        <location evidence="2">Membrane</location>
        <topology evidence="2">Peripheral membrane protein</topology>
    </subcellularLocation>
    <text evidence="15">Distribution is 50-50.</text>
</comment>
<dbReference type="InterPro" id="IPR036266">
    <property type="entry name" value="SecA_Wing/Scaffold_sf"/>
</dbReference>
<keyword evidence="10 15" id="KW-0067">ATP-binding</keyword>
<dbReference type="NCBIfam" id="NF009538">
    <property type="entry name" value="PRK12904.1"/>
    <property type="match status" value="1"/>
</dbReference>
<comment type="subunit">
    <text evidence="15">Monomer and homodimer. Part of the essential Sec protein translocation apparatus which comprises SecA, SecYEG and auxiliary proteins SecDF. Other proteins may also be involved.</text>
</comment>
<keyword evidence="11 15" id="KW-0653">Protein transport</keyword>
<evidence type="ECO:0000256" key="12">
    <source>
        <dbReference type="ARBA" id="ARBA00022967"/>
    </source>
</evidence>
<dbReference type="InterPro" id="IPR020937">
    <property type="entry name" value="SecA_CS"/>
</dbReference>
<feature type="region of interest" description="Disordered" evidence="17">
    <location>
        <begin position="1197"/>
        <end position="1248"/>
    </location>
</feature>
<dbReference type="SUPFAM" id="SSF81886">
    <property type="entry name" value="Helical scaffold and wing domains of SecA"/>
    <property type="match status" value="2"/>
</dbReference>
<name>A0A517Q791_9PLAN</name>
<evidence type="ECO:0000313" key="22">
    <source>
        <dbReference type="Proteomes" id="UP000315647"/>
    </source>
</evidence>
<dbReference type="InterPro" id="IPR027417">
    <property type="entry name" value="P-loop_NTPase"/>
</dbReference>
<dbReference type="InterPro" id="IPR000185">
    <property type="entry name" value="SecA"/>
</dbReference>
<feature type="compositionally biased region" description="Low complexity" evidence="17">
    <location>
        <begin position="1232"/>
        <end position="1248"/>
    </location>
</feature>
<dbReference type="GO" id="GO:0005524">
    <property type="term" value="F:ATP binding"/>
    <property type="evidence" value="ECO:0007669"/>
    <property type="project" value="UniProtKB-UniRule"/>
</dbReference>
<comment type="cofactor">
    <cofactor evidence="1">
        <name>Zn(2+)</name>
        <dbReference type="ChEBI" id="CHEBI:29105"/>
    </cofactor>
</comment>
<keyword evidence="22" id="KW-1185">Reference proteome</keyword>
<dbReference type="FunFam" id="3.40.50.300:FF:000246">
    <property type="entry name" value="Preprotein translocase subunit SecA"/>
    <property type="match status" value="1"/>
</dbReference>
<protein>
    <recommendedName>
        <fullName evidence="15 16">Protein translocase subunit SecA</fullName>
        <ecNumber evidence="15">7.4.2.8</ecNumber>
    </recommendedName>
</protein>
<comment type="catalytic activity">
    <reaction evidence="15">
        <text>ATP + H2O + cellular proteinSide 1 = ADP + phosphate + cellular proteinSide 2.</text>
        <dbReference type="EC" id="7.4.2.8"/>
    </reaction>
</comment>
<dbReference type="PROSITE" id="PS51192">
    <property type="entry name" value="HELICASE_ATP_BIND_1"/>
    <property type="match status" value="1"/>
</dbReference>
<dbReference type="InterPro" id="IPR011115">
    <property type="entry name" value="SecA_DEAD"/>
</dbReference>
<evidence type="ECO:0000259" key="19">
    <source>
        <dbReference type="PROSITE" id="PS51194"/>
    </source>
</evidence>
<evidence type="ECO:0000313" key="21">
    <source>
        <dbReference type="EMBL" id="QDT27497.1"/>
    </source>
</evidence>
<evidence type="ECO:0000256" key="5">
    <source>
        <dbReference type="ARBA" id="ARBA00022475"/>
    </source>
</evidence>
<comment type="function">
    <text evidence="15">Part of the Sec protein translocase complex. Interacts with the SecYEG preprotein conducting channel. Has a central role in coupling the hydrolysis of ATP to the transfer of proteins into and across the cell membrane, serving as an ATP-driven molecular motor driving the stepwise translocation of polypeptide chains across the membrane.</text>
</comment>
<dbReference type="PANTHER" id="PTHR30612:SF0">
    <property type="entry name" value="CHLOROPLAST PROTEIN-TRANSPORTING ATPASE"/>
    <property type="match status" value="1"/>
</dbReference>
<dbReference type="PANTHER" id="PTHR30612">
    <property type="entry name" value="SECA INNER MEMBRANE COMPONENT OF SEC PROTEIN SECRETION SYSTEM"/>
    <property type="match status" value="1"/>
</dbReference>
<evidence type="ECO:0000256" key="9">
    <source>
        <dbReference type="ARBA" id="ARBA00022833"/>
    </source>
</evidence>
<dbReference type="FunFam" id="3.40.50.300:FF:000113">
    <property type="entry name" value="Preprotein translocase subunit SecA"/>
    <property type="match status" value="1"/>
</dbReference>
<evidence type="ECO:0000259" key="18">
    <source>
        <dbReference type="PROSITE" id="PS51192"/>
    </source>
</evidence>
<evidence type="ECO:0000256" key="16">
    <source>
        <dbReference type="RuleBase" id="RU003874"/>
    </source>
</evidence>
<dbReference type="CDD" id="cd18803">
    <property type="entry name" value="SF2_C_secA"/>
    <property type="match status" value="1"/>
</dbReference>
<keyword evidence="5 15" id="KW-1003">Cell membrane</keyword>
<dbReference type="GO" id="GO:0005886">
    <property type="term" value="C:plasma membrane"/>
    <property type="evidence" value="ECO:0007669"/>
    <property type="project" value="UniProtKB-SubCell"/>
</dbReference>
<evidence type="ECO:0000256" key="2">
    <source>
        <dbReference type="ARBA" id="ARBA00004170"/>
    </source>
</evidence>
<reference evidence="21 22" key="1">
    <citation type="submission" date="2019-03" db="EMBL/GenBank/DDBJ databases">
        <title>Deep-cultivation of Planctomycetes and their phenomic and genomic characterization uncovers novel biology.</title>
        <authorList>
            <person name="Wiegand S."/>
            <person name="Jogler M."/>
            <person name="Boedeker C."/>
            <person name="Pinto D."/>
            <person name="Vollmers J."/>
            <person name="Rivas-Marin E."/>
            <person name="Kohn T."/>
            <person name="Peeters S.H."/>
            <person name="Heuer A."/>
            <person name="Rast P."/>
            <person name="Oberbeckmann S."/>
            <person name="Bunk B."/>
            <person name="Jeske O."/>
            <person name="Meyerdierks A."/>
            <person name="Storesund J.E."/>
            <person name="Kallscheuer N."/>
            <person name="Luecker S."/>
            <person name="Lage O.M."/>
            <person name="Pohl T."/>
            <person name="Merkel B.J."/>
            <person name="Hornburger P."/>
            <person name="Mueller R.-W."/>
            <person name="Bruemmer F."/>
            <person name="Labrenz M."/>
            <person name="Spormann A.M."/>
            <person name="Op den Camp H."/>
            <person name="Overmann J."/>
            <person name="Amann R."/>
            <person name="Jetten M.S.M."/>
            <person name="Mascher T."/>
            <person name="Medema M.H."/>
            <person name="Devos D.P."/>
            <person name="Kaster A.-K."/>
            <person name="Ovreas L."/>
            <person name="Rohde M."/>
            <person name="Galperin M.Y."/>
            <person name="Jogler C."/>
        </authorList>
    </citation>
    <scope>NUCLEOTIDE SEQUENCE [LARGE SCALE GENOMIC DNA]</scope>
    <source>
        <strain evidence="21 22">Enr10</strain>
    </source>
</reference>
<keyword evidence="6 15" id="KW-0963">Cytoplasm</keyword>
<dbReference type="Pfam" id="PF02810">
    <property type="entry name" value="SEC-C"/>
    <property type="match status" value="1"/>
</dbReference>
<dbReference type="InterPro" id="IPR004027">
    <property type="entry name" value="SEC_C_motif"/>
</dbReference>
<dbReference type="GO" id="GO:0046872">
    <property type="term" value="F:metal ion binding"/>
    <property type="evidence" value="ECO:0007669"/>
    <property type="project" value="UniProtKB-KW"/>
</dbReference>
<dbReference type="Gene3D" id="3.90.1440.10">
    <property type="entry name" value="SecA, preprotein cross-linking domain"/>
    <property type="match status" value="1"/>
</dbReference>
<evidence type="ECO:0000256" key="1">
    <source>
        <dbReference type="ARBA" id="ARBA00001947"/>
    </source>
</evidence>
<dbReference type="InterPro" id="IPR014018">
    <property type="entry name" value="SecA_motor_DEAD"/>
</dbReference>
<dbReference type="GO" id="GO:0005829">
    <property type="term" value="C:cytosol"/>
    <property type="evidence" value="ECO:0007669"/>
    <property type="project" value="TreeGrafter"/>
</dbReference>
<evidence type="ECO:0000256" key="7">
    <source>
        <dbReference type="ARBA" id="ARBA00022723"/>
    </source>
</evidence>
<keyword evidence="13 15" id="KW-0811">Translocation</keyword>
<dbReference type="GO" id="GO:0008564">
    <property type="term" value="F:protein-exporting ATPase activity"/>
    <property type="evidence" value="ECO:0007669"/>
    <property type="project" value="UniProtKB-EC"/>
</dbReference>
<feature type="binding site" evidence="15">
    <location>
        <position position="186"/>
    </location>
    <ligand>
        <name>ATP</name>
        <dbReference type="ChEBI" id="CHEBI:30616"/>
    </ligand>
</feature>
<dbReference type="InterPro" id="IPR011130">
    <property type="entry name" value="SecA_preprotein_X-link_dom"/>
</dbReference>
<evidence type="ECO:0000256" key="6">
    <source>
        <dbReference type="ARBA" id="ARBA00022490"/>
    </source>
</evidence>
<keyword evidence="12 15" id="KW-1278">Translocase</keyword>
<dbReference type="Pfam" id="PF01043">
    <property type="entry name" value="SecA_PP_bind"/>
    <property type="match status" value="1"/>
</dbReference>
<evidence type="ECO:0000256" key="10">
    <source>
        <dbReference type="ARBA" id="ARBA00022840"/>
    </source>
</evidence>
<organism evidence="21 22">
    <name type="scientific">Gimesia panareensis</name>
    <dbReference type="NCBI Taxonomy" id="2527978"/>
    <lineage>
        <taxon>Bacteria</taxon>
        <taxon>Pseudomonadati</taxon>
        <taxon>Planctomycetota</taxon>
        <taxon>Planctomycetia</taxon>
        <taxon>Planctomycetales</taxon>
        <taxon>Planctomycetaceae</taxon>
        <taxon>Gimesia</taxon>
    </lineage>
</organism>
<evidence type="ECO:0000256" key="11">
    <source>
        <dbReference type="ARBA" id="ARBA00022927"/>
    </source>
</evidence>
<dbReference type="InterPro" id="IPR036670">
    <property type="entry name" value="SecA_X-link_sf"/>
</dbReference>
<evidence type="ECO:0000256" key="15">
    <source>
        <dbReference type="HAMAP-Rule" id="MF_01382"/>
    </source>
</evidence>
<dbReference type="SUPFAM" id="SSF81767">
    <property type="entry name" value="Pre-protein crosslinking domain of SecA"/>
    <property type="match status" value="1"/>
</dbReference>
<evidence type="ECO:0000256" key="4">
    <source>
        <dbReference type="ARBA" id="ARBA00022448"/>
    </source>
</evidence>
<dbReference type="PROSITE" id="PS51196">
    <property type="entry name" value="SECA_MOTOR_DEAD"/>
    <property type="match status" value="1"/>
</dbReference>
<dbReference type="Gene3D" id="1.10.3060.10">
    <property type="entry name" value="Helical scaffold and wing domains of SecA"/>
    <property type="match status" value="2"/>
</dbReference>